<accession>S5TY86</accession>
<dbReference type="AlphaFoldDB" id="S5TY86"/>
<dbReference type="PATRIC" id="fig|1198232.3.peg.1799"/>
<dbReference type="Proteomes" id="UP000015380">
    <property type="component" value="Chromosome"/>
</dbReference>
<evidence type="ECO:0000313" key="2">
    <source>
        <dbReference type="Proteomes" id="UP000015380"/>
    </source>
</evidence>
<proteinExistence type="predicted"/>
<dbReference type="HOGENOM" id="CLU_118103_0_0_6"/>
<organism evidence="1 2">
    <name type="scientific">Cycloclasticus zancles 78-ME</name>
    <dbReference type="NCBI Taxonomy" id="1198232"/>
    <lineage>
        <taxon>Bacteria</taxon>
        <taxon>Pseudomonadati</taxon>
        <taxon>Pseudomonadota</taxon>
        <taxon>Gammaproteobacteria</taxon>
        <taxon>Thiotrichales</taxon>
        <taxon>Piscirickettsiaceae</taxon>
        <taxon>Cycloclasticus</taxon>
    </lineage>
</organism>
<sequence>MTPEQLHIYTEETYIHAQLALSNYQTFRNIVDNPDTRQHKEAWMYLQSFLSHFGMVSKLLFAPTGNRRAKDRATELSAHLETSNVSALNNRDARNAVEHLDERMDNWLDADHKGILENIFEAEKDFAYLSPDRWIVRRVFILAESLFVTEEREGPKKMEILPLIEELNRLNDLCYLKLNSENPYYII</sequence>
<gene>
    <name evidence="1" type="ORF">CYCME_1825</name>
</gene>
<keyword evidence="2" id="KW-1185">Reference proteome</keyword>
<dbReference type="EMBL" id="CP005996">
    <property type="protein sequence ID" value="AGS40140.1"/>
    <property type="molecule type" value="Genomic_DNA"/>
</dbReference>
<dbReference type="RefSeq" id="WP_020932797.1">
    <property type="nucleotide sequence ID" value="NC_021917.1"/>
</dbReference>
<protein>
    <submittedName>
        <fullName evidence="1">Uncharacterized protein</fullName>
    </submittedName>
</protein>
<reference evidence="1 2" key="1">
    <citation type="submission" date="2013-05" db="EMBL/GenBank/DDBJ databases">
        <title>Between feast and famine: a lifestyle of most important marine PAH-degrading bacterium Cycloclasticus sp. 7ME.</title>
        <authorList>
            <person name="Yakimov M.M."/>
            <person name="Messina E."/>
            <person name="Genovese M."/>
            <person name="Denaro R."/>
            <person name="Crisafi F."/>
            <person name="Russo D."/>
            <person name="Cappello S."/>
            <person name="Santisi S."/>
            <person name="Smedile F."/>
            <person name="Golyshina O.V."/>
            <person name="Tran H."/>
            <person name="Pieper D.H."/>
            <person name="Golyshin P.N."/>
            <person name="Giuliano L."/>
        </authorList>
    </citation>
    <scope>NUCLEOTIDE SEQUENCE [LARGE SCALE GENOMIC DNA]</scope>
    <source>
        <strain evidence="1 2">78-ME</strain>
    </source>
</reference>
<name>S5TY86_9GAMM</name>
<evidence type="ECO:0000313" key="1">
    <source>
        <dbReference type="EMBL" id="AGS40140.1"/>
    </source>
</evidence>
<reference evidence="2" key="2">
    <citation type="journal article" date="2016" name="Environ. Microbiol. Rep.">
        <title>Analysis of defence systems and a conjugative IncP-1 plasmid in the marine polyaromatic hydrocarbons-degrading bacterium Cycloclasticus sp. 78-ME.</title>
        <authorList>
            <person name="Yakimov M.M."/>
            <person name="Crisafi F."/>
            <person name="Messina E."/>
            <person name="Smedile F."/>
            <person name="Lopatina A."/>
            <person name="Denaro R."/>
            <person name="Pieper D.H."/>
            <person name="Golyshin P.N."/>
            <person name="Giuliano L."/>
        </authorList>
    </citation>
    <scope>NUCLEOTIDE SEQUENCE [LARGE SCALE GENOMIC DNA]</scope>
    <source>
        <strain evidence="2">78-ME</strain>
    </source>
</reference>
<dbReference type="KEGG" id="cza:CYCME_1825"/>